<dbReference type="GO" id="GO:0005739">
    <property type="term" value="C:mitochondrion"/>
    <property type="evidence" value="ECO:0007669"/>
    <property type="project" value="TreeGrafter"/>
</dbReference>
<dbReference type="InterPro" id="IPR015865">
    <property type="entry name" value="Riboflavin_kinase_bac/euk"/>
</dbReference>
<dbReference type="SUPFAM" id="SSF82114">
    <property type="entry name" value="Riboflavin kinase-like"/>
    <property type="match status" value="1"/>
</dbReference>
<organism evidence="16 17">
    <name type="scientific">Blumeria hordei</name>
    <name type="common">Barley powdery mildew</name>
    <name type="synonym">Blumeria graminis f. sp. hordei</name>
    <dbReference type="NCBI Taxonomy" id="2867405"/>
    <lineage>
        <taxon>Eukaryota</taxon>
        <taxon>Fungi</taxon>
        <taxon>Dikarya</taxon>
        <taxon>Ascomycota</taxon>
        <taxon>Pezizomycotina</taxon>
        <taxon>Leotiomycetes</taxon>
        <taxon>Erysiphales</taxon>
        <taxon>Erysiphaceae</taxon>
        <taxon>Blumeria</taxon>
    </lineage>
</organism>
<dbReference type="GO" id="GO:0008531">
    <property type="term" value="F:riboflavin kinase activity"/>
    <property type="evidence" value="ECO:0007669"/>
    <property type="project" value="UniProtKB-EC"/>
</dbReference>
<dbReference type="AlphaFoldDB" id="A0A383USR1"/>
<evidence type="ECO:0000313" key="17">
    <source>
        <dbReference type="Proteomes" id="UP000275772"/>
    </source>
</evidence>
<evidence type="ECO:0000256" key="9">
    <source>
        <dbReference type="ARBA" id="ARBA00022741"/>
    </source>
</evidence>
<evidence type="ECO:0000256" key="13">
    <source>
        <dbReference type="ARBA" id="ARBA00047880"/>
    </source>
</evidence>
<dbReference type="GO" id="GO:0009398">
    <property type="term" value="P:FMN biosynthetic process"/>
    <property type="evidence" value="ECO:0007669"/>
    <property type="project" value="UniProtKB-UniPathway"/>
</dbReference>
<name>A0A383USR1_BLUHO</name>
<evidence type="ECO:0000256" key="10">
    <source>
        <dbReference type="ARBA" id="ARBA00022777"/>
    </source>
</evidence>
<evidence type="ECO:0000256" key="6">
    <source>
        <dbReference type="ARBA" id="ARBA00022630"/>
    </source>
</evidence>
<proteinExistence type="inferred from homology"/>
<feature type="compositionally biased region" description="Polar residues" evidence="14">
    <location>
        <begin position="1"/>
        <end position="10"/>
    </location>
</feature>
<accession>A0A383USR1</accession>
<evidence type="ECO:0000259" key="15">
    <source>
        <dbReference type="SMART" id="SM00904"/>
    </source>
</evidence>
<dbReference type="GO" id="GO:0009231">
    <property type="term" value="P:riboflavin biosynthetic process"/>
    <property type="evidence" value="ECO:0007669"/>
    <property type="project" value="InterPro"/>
</dbReference>
<dbReference type="Pfam" id="PF01687">
    <property type="entry name" value="Flavokinase"/>
    <property type="match status" value="1"/>
</dbReference>
<evidence type="ECO:0000256" key="3">
    <source>
        <dbReference type="ARBA" id="ARBA00010108"/>
    </source>
</evidence>
<keyword evidence="8" id="KW-0808">Transferase</keyword>
<keyword evidence="7" id="KW-0288">FMN</keyword>
<keyword evidence="9" id="KW-0547">Nucleotide-binding</keyword>
<gene>
    <name evidence="16" type="ORF">BLGHR1_13389</name>
</gene>
<evidence type="ECO:0000256" key="2">
    <source>
        <dbReference type="ARBA" id="ARBA00005201"/>
    </source>
</evidence>
<comment type="similarity">
    <text evidence="3">Belongs to the flavokinase family.</text>
</comment>
<evidence type="ECO:0000256" key="5">
    <source>
        <dbReference type="ARBA" id="ARBA00017394"/>
    </source>
</evidence>
<dbReference type="SMART" id="SM00904">
    <property type="entry name" value="Flavokinase"/>
    <property type="match status" value="1"/>
</dbReference>
<feature type="domain" description="Riboflavin kinase" evidence="15">
    <location>
        <begin position="34"/>
        <end position="206"/>
    </location>
</feature>
<dbReference type="PANTHER" id="PTHR22749:SF6">
    <property type="entry name" value="RIBOFLAVIN KINASE"/>
    <property type="match status" value="1"/>
</dbReference>
<feature type="region of interest" description="Disordered" evidence="14">
    <location>
        <begin position="1"/>
        <end position="34"/>
    </location>
</feature>
<dbReference type="Proteomes" id="UP000275772">
    <property type="component" value="Unassembled WGS sequence"/>
</dbReference>
<comment type="catalytic activity">
    <reaction evidence="13">
        <text>riboflavin + ATP = FMN + ADP + H(+)</text>
        <dbReference type="Rhea" id="RHEA:14357"/>
        <dbReference type="ChEBI" id="CHEBI:15378"/>
        <dbReference type="ChEBI" id="CHEBI:30616"/>
        <dbReference type="ChEBI" id="CHEBI:57986"/>
        <dbReference type="ChEBI" id="CHEBI:58210"/>
        <dbReference type="ChEBI" id="CHEBI:456216"/>
        <dbReference type="EC" id="2.7.1.26"/>
    </reaction>
</comment>
<dbReference type="GO" id="GO:0005524">
    <property type="term" value="F:ATP binding"/>
    <property type="evidence" value="ECO:0007669"/>
    <property type="project" value="UniProtKB-KW"/>
</dbReference>
<dbReference type="EC" id="2.7.1.26" evidence="4"/>
<sequence>MAETSNSNIEDSIKSEALSTQQRPQIIGDNSGPQAPYPLRIDGVVVTGFGRGSKELGIPTANLPTDSKTTTTWIATAKSGVYFGWCSIRFPLGHPALDFPSRLPSSRILEPDFQPPKPGFFLSELSQQEGWRLYPMVMSIGYNPFYKNEVRSAEVHVLNGFDQDFYNSPMRVSLLGFIREERDYSSLEELVKDIKIDCEVAARSLARREWKLAGDKWKKECDWLAGKQMT</sequence>
<evidence type="ECO:0000256" key="1">
    <source>
        <dbReference type="ARBA" id="ARBA00003572"/>
    </source>
</evidence>
<reference evidence="16 17" key="1">
    <citation type="submission" date="2017-11" db="EMBL/GenBank/DDBJ databases">
        <authorList>
            <person name="Kracher B."/>
        </authorList>
    </citation>
    <scope>NUCLEOTIDE SEQUENCE [LARGE SCALE GENOMIC DNA]</scope>
    <source>
        <strain evidence="16 17">RACE1</strain>
    </source>
</reference>
<evidence type="ECO:0000256" key="14">
    <source>
        <dbReference type="SAM" id="MobiDB-lite"/>
    </source>
</evidence>
<dbReference type="PANTHER" id="PTHR22749">
    <property type="entry name" value="RIBOFLAVIN KINASE/FMN ADENYLYLTRANSFERASE"/>
    <property type="match status" value="1"/>
</dbReference>
<evidence type="ECO:0000313" key="16">
    <source>
        <dbReference type="EMBL" id="SZF02605.1"/>
    </source>
</evidence>
<comment type="function">
    <text evidence="1">Catalyzes the phosphorylation of riboflavin (vitamin B2) to form flavin mononucleotide (FMN) coenzyme.</text>
</comment>
<keyword evidence="11" id="KW-0067">ATP-binding</keyword>
<dbReference type="InterPro" id="IPR023465">
    <property type="entry name" value="Riboflavin_kinase_dom_sf"/>
</dbReference>
<comment type="pathway">
    <text evidence="2">Cofactor biosynthesis; FMN biosynthesis; FMN from riboflavin (ATP route): step 1/1.</text>
</comment>
<evidence type="ECO:0000256" key="7">
    <source>
        <dbReference type="ARBA" id="ARBA00022643"/>
    </source>
</evidence>
<dbReference type="Gene3D" id="2.40.30.30">
    <property type="entry name" value="Riboflavin kinase-like"/>
    <property type="match status" value="1"/>
</dbReference>
<dbReference type="EMBL" id="UNSH01000045">
    <property type="protein sequence ID" value="SZF02605.1"/>
    <property type="molecule type" value="Genomic_DNA"/>
</dbReference>
<evidence type="ECO:0000256" key="12">
    <source>
        <dbReference type="ARBA" id="ARBA00029960"/>
    </source>
</evidence>
<dbReference type="InterPro" id="IPR023468">
    <property type="entry name" value="Riboflavin_kinase"/>
</dbReference>
<keyword evidence="6" id="KW-0285">Flavoprotein</keyword>
<protein>
    <recommendedName>
        <fullName evidence="5">Riboflavin kinase</fullName>
        <ecNumber evidence="4">2.7.1.26</ecNumber>
    </recommendedName>
    <alternativeName>
        <fullName evidence="12">Flavin mononucleotide kinase 1</fullName>
    </alternativeName>
</protein>
<evidence type="ECO:0000256" key="8">
    <source>
        <dbReference type="ARBA" id="ARBA00022679"/>
    </source>
</evidence>
<evidence type="ECO:0000256" key="11">
    <source>
        <dbReference type="ARBA" id="ARBA00022840"/>
    </source>
</evidence>
<dbReference type="UniPathway" id="UPA00276">
    <property type="reaction ID" value="UER00406"/>
</dbReference>
<dbReference type="VEuPathDB" id="FungiDB:BLGHR1_13389"/>
<evidence type="ECO:0000256" key="4">
    <source>
        <dbReference type="ARBA" id="ARBA00012105"/>
    </source>
</evidence>
<keyword evidence="10" id="KW-0418">Kinase</keyword>